<keyword evidence="4 7" id="KW-0472">Membrane</keyword>
<protein>
    <recommendedName>
        <fullName evidence="8">Rhodopsin domain-containing protein</fullName>
    </recommendedName>
</protein>
<evidence type="ECO:0000256" key="5">
    <source>
        <dbReference type="ARBA" id="ARBA00038359"/>
    </source>
</evidence>
<feature type="transmembrane region" description="Helical" evidence="7">
    <location>
        <begin position="203"/>
        <end position="229"/>
    </location>
</feature>
<reference evidence="9" key="1">
    <citation type="journal article" date="2021" name="Nat. Commun.">
        <title>Genetic determinants of endophytism in the Arabidopsis root mycobiome.</title>
        <authorList>
            <person name="Mesny F."/>
            <person name="Miyauchi S."/>
            <person name="Thiergart T."/>
            <person name="Pickel B."/>
            <person name="Atanasova L."/>
            <person name="Karlsson M."/>
            <person name="Huettel B."/>
            <person name="Barry K.W."/>
            <person name="Haridas S."/>
            <person name="Chen C."/>
            <person name="Bauer D."/>
            <person name="Andreopoulos W."/>
            <person name="Pangilinan J."/>
            <person name="LaButti K."/>
            <person name="Riley R."/>
            <person name="Lipzen A."/>
            <person name="Clum A."/>
            <person name="Drula E."/>
            <person name="Henrissat B."/>
            <person name="Kohler A."/>
            <person name="Grigoriev I.V."/>
            <person name="Martin F.M."/>
            <person name="Hacquard S."/>
        </authorList>
    </citation>
    <scope>NUCLEOTIDE SEQUENCE</scope>
    <source>
        <strain evidence="9">MPI-CAGE-CH-0235</strain>
    </source>
</reference>
<evidence type="ECO:0000256" key="4">
    <source>
        <dbReference type="ARBA" id="ARBA00023136"/>
    </source>
</evidence>
<feature type="transmembrane region" description="Helical" evidence="7">
    <location>
        <begin position="241"/>
        <end position="260"/>
    </location>
</feature>
<dbReference type="Proteomes" id="UP000813444">
    <property type="component" value="Unassembled WGS sequence"/>
</dbReference>
<feature type="transmembrane region" description="Helical" evidence="7">
    <location>
        <begin position="41"/>
        <end position="67"/>
    </location>
</feature>
<evidence type="ECO:0000256" key="1">
    <source>
        <dbReference type="ARBA" id="ARBA00004141"/>
    </source>
</evidence>
<feature type="region of interest" description="Disordered" evidence="6">
    <location>
        <begin position="278"/>
        <end position="298"/>
    </location>
</feature>
<dbReference type="InterPro" id="IPR049326">
    <property type="entry name" value="Rhodopsin_dom_fungi"/>
</dbReference>
<dbReference type="GO" id="GO:0016020">
    <property type="term" value="C:membrane"/>
    <property type="evidence" value="ECO:0007669"/>
    <property type="project" value="UniProtKB-SubCell"/>
</dbReference>
<accession>A0A8K0WK21</accession>
<feature type="region of interest" description="Disordered" evidence="6">
    <location>
        <begin position="364"/>
        <end position="393"/>
    </location>
</feature>
<dbReference type="EMBL" id="JAGPNK010000021">
    <property type="protein sequence ID" value="KAH7304726.1"/>
    <property type="molecule type" value="Genomic_DNA"/>
</dbReference>
<keyword evidence="3 7" id="KW-1133">Transmembrane helix</keyword>
<organism evidence="9 10">
    <name type="scientific">Stachybotrys elegans</name>
    <dbReference type="NCBI Taxonomy" id="80388"/>
    <lineage>
        <taxon>Eukaryota</taxon>
        <taxon>Fungi</taxon>
        <taxon>Dikarya</taxon>
        <taxon>Ascomycota</taxon>
        <taxon>Pezizomycotina</taxon>
        <taxon>Sordariomycetes</taxon>
        <taxon>Hypocreomycetidae</taxon>
        <taxon>Hypocreales</taxon>
        <taxon>Stachybotryaceae</taxon>
        <taxon>Stachybotrys</taxon>
    </lineage>
</organism>
<feature type="domain" description="Rhodopsin" evidence="8">
    <location>
        <begin position="26"/>
        <end position="268"/>
    </location>
</feature>
<sequence length="393" mass="43572">MQPLNNDTNICVAISLAFATVFTACRFWARYLTQVKLWWDDFFAGLAYLIAVIWSVVIITWTFVGGLGQEIHTLDMSPHEAIRRSKIFVILAELCYAFSLVFSKYAILGMYWRLFSTSSIRLPIQILLGASTVWIIIRTFMTIFHCVPPQAFWDDTIENAQCNINNSDFFFGTTLTHLLIDVAILVLPVMQVKQLKLRTGQKIGVIGLFMFGAVVCVASIVLIVAASGLNNRSTELPYDMTTIMIPATVEIDFAIVSACLPMMRPVIRYTFPGSVLASDDHSSNTRGHTKTGGARTGNSIRLRSLTPAIELDDDVSTKVFADRNYAPSSSTTADVEMGGYGPSRSEQLISGPTTVIEVTAGNNASTTNHEEPEEGGIRVMNETRISYENKRHR</sequence>
<dbReference type="PANTHER" id="PTHR33048">
    <property type="entry name" value="PTH11-LIKE INTEGRAL MEMBRANE PROTEIN (AFU_ORTHOLOGUE AFUA_5G11245)"/>
    <property type="match status" value="1"/>
</dbReference>
<evidence type="ECO:0000256" key="7">
    <source>
        <dbReference type="SAM" id="Phobius"/>
    </source>
</evidence>
<comment type="caution">
    <text evidence="9">The sequence shown here is derived from an EMBL/GenBank/DDBJ whole genome shotgun (WGS) entry which is preliminary data.</text>
</comment>
<name>A0A8K0WK21_9HYPO</name>
<dbReference type="InterPro" id="IPR052337">
    <property type="entry name" value="SAT4-like"/>
</dbReference>
<comment type="subcellular location">
    <subcellularLocation>
        <location evidence="1">Membrane</location>
        <topology evidence="1">Multi-pass membrane protein</topology>
    </subcellularLocation>
</comment>
<evidence type="ECO:0000313" key="10">
    <source>
        <dbReference type="Proteomes" id="UP000813444"/>
    </source>
</evidence>
<dbReference type="OrthoDB" id="5417844at2759"/>
<keyword evidence="10" id="KW-1185">Reference proteome</keyword>
<feature type="transmembrane region" description="Helical" evidence="7">
    <location>
        <begin position="124"/>
        <end position="144"/>
    </location>
</feature>
<feature type="transmembrane region" description="Helical" evidence="7">
    <location>
        <begin position="169"/>
        <end position="191"/>
    </location>
</feature>
<dbReference type="PANTHER" id="PTHR33048:SF47">
    <property type="entry name" value="INTEGRAL MEMBRANE PROTEIN-RELATED"/>
    <property type="match status" value="1"/>
</dbReference>
<keyword evidence="2 7" id="KW-0812">Transmembrane</keyword>
<evidence type="ECO:0000313" key="9">
    <source>
        <dbReference type="EMBL" id="KAH7304726.1"/>
    </source>
</evidence>
<evidence type="ECO:0000256" key="3">
    <source>
        <dbReference type="ARBA" id="ARBA00022989"/>
    </source>
</evidence>
<evidence type="ECO:0000256" key="6">
    <source>
        <dbReference type="SAM" id="MobiDB-lite"/>
    </source>
</evidence>
<evidence type="ECO:0000259" key="8">
    <source>
        <dbReference type="Pfam" id="PF20684"/>
    </source>
</evidence>
<comment type="similarity">
    <text evidence="5">Belongs to the SAT4 family.</text>
</comment>
<dbReference type="Pfam" id="PF20684">
    <property type="entry name" value="Fung_rhodopsin"/>
    <property type="match status" value="1"/>
</dbReference>
<dbReference type="AlphaFoldDB" id="A0A8K0WK21"/>
<feature type="transmembrane region" description="Helical" evidence="7">
    <location>
        <begin position="87"/>
        <end position="112"/>
    </location>
</feature>
<feature type="region of interest" description="Disordered" evidence="6">
    <location>
        <begin position="328"/>
        <end position="347"/>
    </location>
</feature>
<evidence type="ECO:0000256" key="2">
    <source>
        <dbReference type="ARBA" id="ARBA00022692"/>
    </source>
</evidence>
<proteinExistence type="inferred from homology"/>
<gene>
    <name evidence="9" type="ORF">B0I35DRAFT_484286</name>
</gene>
<feature type="transmembrane region" description="Helical" evidence="7">
    <location>
        <begin position="12"/>
        <end position="29"/>
    </location>
</feature>